<feature type="region of interest" description="Disordered" evidence="4">
    <location>
        <begin position="261"/>
        <end position="286"/>
    </location>
</feature>
<dbReference type="InterPro" id="IPR048747">
    <property type="entry name" value="CCDC93_N"/>
</dbReference>
<evidence type="ECO:0000256" key="1">
    <source>
        <dbReference type="ARBA" id="ARBA00007219"/>
    </source>
</evidence>
<dbReference type="Pfam" id="PF21673">
    <property type="entry name" value="CCDC93_N"/>
    <property type="match status" value="1"/>
</dbReference>
<dbReference type="Gene3D" id="3.10.20.360">
    <property type="entry name" value="CKK domain"/>
    <property type="match status" value="1"/>
</dbReference>
<feature type="region of interest" description="Disordered" evidence="4">
    <location>
        <begin position="874"/>
        <end position="929"/>
    </location>
</feature>
<dbReference type="EMBL" id="QXGF01000077">
    <property type="protein sequence ID" value="KAE8947571.1"/>
    <property type="molecule type" value="Genomic_DNA"/>
</dbReference>
<dbReference type="Proteomes" id="UP000429523">
    <property type="component" value="Unassembled WGS sequence"/>
</dbReference>
<dbReference type="GO" id="GO:0006893">
    <property type="term" value="P:Golgi to plasma membrane transport"/>
    <property type="evidence" value="ECO:0007669"/>
    <property type="project" value="TreeGrafter"/>
</dbReference>
<organism evidence="6 7">
    <name type="scientific">Phytophthora fragariae</name>
    <dbReference type="NCBI Taxonomy" id="53985"/>
    <lineage>
        <taxon>Eukaryota</taxon>
        <taxon>Sar</taxon>
        <taxon>Stramenopiles</taxon>
        <taxon>Oomycota</taxon>
        <taxon>Peronosporomycetes</taxon>
        <taxon>Peronosporales</taxon>
        <taxon>Peronosporaceae</taxon>
        <taxon>Phytophthora</taxon>
    </lineage>
</organism>
<dbReference type="InterPro" id="IPR038209">
    <property type="entry name" value="CKK_dom_sf"/>
</dbReference>
<evidence type="ECO:0000313" key="7">
    <source>
        <dbReference type="Proteomes" id="UP000429523"/>
    </source>
</evidence>
<protein>
    <recommendedName>
        <fullName evidence="5">CKK domain-containing protein</fullName>
    </recommendedName>
</protein>
<feature type="coiled-coil region" evidence="3">
    <location>
        <begin position="347"/>
        <end position="461"/>
    </location>
</feature>
<reference evidence="6 7" key="1">
    <citation type="submission" date="2018-08" db="EMBL/GenBank/DDBJ databases">
        <title>Genomic investigation of the strawberry pathogen Phytophthora fragariae indicates pathogenicity is determined by transcriptional variation in three key races.</title>
        <authorList>
            <person name="Adams T.M."/>
            <person name="Armitage A.D."/>
            <person name="Sobczyk M.K."/>
            <person name="Bates H.J."/>
            <person name="Dunwell J.M."/>
            <person name="Nellist C.F."/>
            <person name="Harrison R.J."/>
        </authorList>
    </citation>
    <scope>NUCLEOTIDE SEQUENCE [LARGE SCALE GENOMIC DNA]</scope>
    <source>
        <strain evidence="6 7">NOV-9</strain>
    </source>
</reference>
<name>A0A6A3FT26_9STRA</name>
<gene>
    <name evidence="6" type="ORF">PF009_g2834</name>
</gene>
<dbReference type="InterPro" id="IPR014797">
    <property type="entry name" value="CKK_CAMSAP"/>
</dbReference>
<proteinExistence type="inferred from homology"/>
<evidence type="ECO:0000256" key="3">
    <source>
        <dbReference type="SAM" id="Coils"/>
    </source>
</evidence>
<dbReference type="SMART" id="SM01051">
    <property type="entry name" value="CAMSAP_CKK"/>
    <property type="match status" value="1"/>
</dbReference>
<sequence length="1337" mass="150631">MFSSTWVSSAPAASTPLQPPPDAYELAEEYGTEAATKLSHVLQALEGAGFPKAHVNSYSAFDRVLSGVTWLLQRLVRREDAEKGRVQWDVLFQSHDKMKPRLGLAQEAVRCVEALAYACPVAVQPHQLLLQDFGDIETVQKLVTWLVDEAKESQHLEKIRREREYLQVMSPEKKGESVTPLKKEVEFLLDAYAPRRRWQYVAVEGEHEETEDALIQRCLLEYGERVTVAVDEEEPLTVDTTEGGKDQVDFMAQIANQAAAIASGGASKPRGGSMRGLRRAKRGDTQAAEFDRQYQKAMKQAKEEQQALLTKRREREAKMLQRVVSAPEEKLGDIAEGQVGSVLQTPLHLVRAQLKEHEVQVQQLIQEKQQLDAKTTEANARAVALDEALSAVKQEIDELEAETPKDENAQAHLAKLRELVKKNETLKREKNEFRAKCRLELEGLKERIEKLKLQVAVDASNQDEEALRLNEIEQMHAQMAQKHKDMKLAAAKQTRALHLKMKQIDEIPTRIELVQYEKRFIELYDEVALTLDETRKYYCVYNTLKTTHEFLEKEISLINSINENFDVAMGSKTATQAFFTQIENIIQNVQGTVSKQQLARDDHQFSVETLDSKYQLLLEQERITSFEGTNIQTCPSQGDMTKKKTLSPTASLATCLDFAARVLFSTASVQEICTKPVLAPMVVEAHRYGQQATKHLEPGAPPDVRKLLKVLQSNNLDRASPLAKLDVADLTWDFEGTVADTLEMELEELKDRAAMNITDICVVFSASTPASTGGQAVIWFPLKNHQDLRDEDDRRSAIKKQQILLYVCPGRVKVVKSVGDLVKKLYDELPSIRENDASYSVWAVFKNDTRIDNQKDRQAPSTVMKDDMVSQFAVDQDQGDVSQITSSSNETDDVIPVEPNDDKVEPSDLPIETEEIASPPKPKSSPVNYKDKLGVRVWWELEYTARKLEREEMMERRQQARHHQVGNRTITSSGASRQKFAHHSDPQRTEPTGWSKRFRPEKQNEVSASIDGAATDGSKQPNTVAIVPELIEEVHDINDITAMTTQATRSHSPFTVRGRVPIRIHRDPSKVVVPAEAEAQKIVSNESVSASSPLRGRKTLPNEDPSHIKPSELPQSTADVHTTPRVPTPTPVATFIPLGEDPPRSPRAPTESRQQRLNELRQKKLRKLQQTRNLSLQQHKEKQHQRQIQRPLSFASSVYSKKASNRQLMQNALEFTLLAGGSMEKERAQALQALADSTCDNFIVLLKSAKELKFRALYENHVERDSATRIYSVLPNNSSRAPLKLGGSEVISQFFKYSSAKKQFLPVSTRSFTVKTDACALVEQLVFKGKSKSSRLL</sequence>
<dbReference type="PANTHER" id="PTHR16441:SF0">
    <property type="entry name" value="COILED-COIL DOMAIN-CONTAINING PROTEIN 93"/>
    <property type="match status" value="1"/>
</dbReference>
<evidence type="ECO:0000313" key="6">
    <source>
        <dbReference type="EMBL" id="KAE8947571.1"/>
    </source>
</evidence>
<feature type="region of interest" description="Disordered" evidence="4">
    <location>
        <begin position="1"/>
        <end position="21"/>
    </location>
</feature>
<feature type="compositionally biased region" description="Polar residues" evidence="4">
    <location>
        <begin position="1"/>
        <end position="16"/>
    </location>
</feature>
<dbReference type="InterPro" id="IPR011033">
    <property type="entry name" value="PRC_barrel-like_sf"/>
</dbReference>
<dbReference type="PANTHER" id="PTHR16441">
    <property type="entry name" value="FIDIPIDINE"/>
    <property type="match status" value="1"/>
</dbReference>
<evidence type="ECO:0000256" key="4">
    <source>
        <dbReference type="SAM" id="MobiDB-lite"/>
    </source>
</evidence>
<dbReference type="Pfam" id="PF09762">
    <property type="entry name" value="CCDC93_CC"/>
    <property type="match status" value="1"/>
</dbReference>
<comment type="similarity">
    <text evidence="1">Belongs to the CCDC93 family.</text>
</comment>
<feature type="compositionally biased region" description="Basic and acidic residues" evidence="4">
    <location>
        <begin position="1100"/>
        <end position="1110"/>
    </location>
</feature>
<dbReference type="InterPro" id="IPR039116">
    <property type="entry name" value="CCDC93"/>
</dbReference>
<keyword evidence="2 3" id="KW-0175">Coiled coil</keyword>
<feature type="region of interest" description="Disordered" evidence="4">
    <location>
        <begin position="1084"/>
        <end position="1156"/>
    </location>
</feature>
<feature type="compositionally biased region" description="Polar residues" evidence="4">
    <location>
        <begin position="966"/>
        <end position="976"/>
    </location>
</feature>
<comment type="caution">
    <text evidence="6">The sequence shown here is derived from an EMBL/GenBank/DDBJ whole genome shotgun (WGS) entry which is preliminary data.</text>
</comment>
<dbReference type="Pfam" id="PF08683">
    <property type="entry name" value="CAMSAP_CKK"/>
    <property type="match status" value="1"/>
</dbReference>
<dbReference type="GO" id="GO:0008017">
    <property type="term" value="F:microtubule binding"/>
    <property type="evidence" value="ECO:0007669"/>
    <property type="project" value="InterPro"/>
</dbReference>
<feature type="domain" description="CKK" evidence="5">
    <location>
        <begin position="1193"/>
        <end position="1337"/>
    </location>
</feature>
<dbReference type="SUPFAM" id="SSF50346">
    <property type="entry name" value="PRC-barrel domain"/>
    <property type="match status" value="1"/>
</dbReference>
<feature type="coiled-coil region" evidence="3">
    <location>
        <begin position="287"/>
        <end position="318"/>
    </location>
</feature>
<accession>A0A6A3FT26</accession>
<feature type="region of interest" description="Disordered" evidence="4">
    <location>
        <begin position="959"/>
        <end position="1020"/>
    </location>
</feature>
<dbReference type="InterPro" id="IPR019159">
    <property type="entry name" value="CCDC93_CC"/>
</dbReference>
<evidence type="ECO:0000259" key="5">
    <source>
        <dbReference type="PROSITE" id="PS51508"/>
    </source>
</evidence>
<feature type="compositionally biased region" description="Polar residues" evidence="4">
    <location>
        <begin position="879"/>
        <end position="889"/>
    </location>
</feature>
<dbReference type="PROSITE" id="PS51508">
    <property type="entry name" value="CKK"/>
    <property type="match status" value="1"/>
</dbReference>
<evidence type="ECO:0000256" key="2">
    <source>
        <dbReference type="ARBA" id="ARBA00023054"/>
    </source>
</evidence>